<dbReference type="RefSeq" id="WP_340222370.1">
    <property type="nucleotide sequence ID" value="NZ_JAXUHJ010000008.1"/>
</dbReference>
<comment type="caution">
    <text evidence="1">The sequence shown here is derived from an EMBL/GenBank/DDBJ whole genome shotgun (WGS) entry which is preliminary data.</text>
</comment>
<evidence type="ECO:0000313" key="2">
    <source>
        <dbReference type="Proteomes" id="UP001369247"/>
    </source>
</evidence>
<dbReference type="EMBL" id="JAXUHJ010000008">
    <property type="protein sequence ID" value="MEJ8542505.1"/>
    <property type="molecule type" value="Genomic_DNA"/>
</dbReference>
<keyword evidence="2" id="KW-1185">Reference proteome</keyword>
<accession>A0ABU8TU09</accession>
<proteinExistence type="predicted"/>
<dbReference type="Proteomes" id="UP001369247">
    <property type="component" value="Unassembled WGS sequence"/>
</dbReference>
<protein>
    <submittedName>
        <fullName evidence="1">Uncharacterized protein</fullName>
    </submittedName>
</protein>
<reference evidence="1 2" key="1">
    <citation type="submission" date="2023-12" db="EMBL/GenBank/DDBJ databases">
        <title>Phenotypic and Genomic Characterization of Methanothermobacter wolfeii Strain BSEL, a CO2-Capturing Archaeon with Minimal Nutrient Requirements.</title>
        <authorList>
            <person name="Ale Enriquez F."/>
            <person name="Ahring B.K."/>
        </authorList>
    </citation>
    <scope>NUCLEOTIDE SEQUENCE [LARGE SCALE GENOMIC DNA]</scope>
    <source>
        <strain evidence="1 2">BSEL-1</strain>
    </source>
</reference>
<sequence length="228" mass="26146">MQRKLILSLIITGALITVYLLNPSLHSTDRKEAVVLGSDKMGTVEKLGPYGNRDSEVKIAYITGVHPLERDSHRALLQALEENQDKLRYTYFVYRVNVTFKPEDYEKGRMAGQLLARRYVVPDVSRDNYSLAVDVHSNRGNYGMRRFVFTPLPHDQSRVIALKLASRISWLSYYFPESQTSPAYVTEPIIQGGTPAILYENYMYQDYSRTLEHAREFVITLDSTDIPS</sequence>
<evidence type="ECO:0000313" key="1">
    <source>
        <dbReference type="EMBL" id="MEJ8542505.1"/>
    </source>
</evidence>
<name>A0ABU8TU09_METWO</name>
<gene>
    <name evidence="1" type="ORF">U2150_03230</name>
</gene>
<organism evidence="1 2">
    <name type="scientific">Methanothermobacter wolfeii</name>
    <name type="common">Methanobacterium wolfei</name>
    <dbReference type="NCBI Taxonomy" id="145261"/>
    <lineage>
        <taxon>Archaea</taxon>
        <taxon>Methanobacteriati</taxon>
        <taxon>Methanobacteriota</taxon>
        <taxon>Methanomada group</taxon>
        <taxon>Methanobacteria</taxon>
        <taxon>Methanobacteriales</taxon>
        <taxon>Methanobacteriaceae</taxon>
        <taxon>Methanothermobacter</taxon>
    </lineage>
</organism>